<protein>
    <submittedName>
        <fullName evidence="5">pH-response regulator protein palA/rim20</fullName>
    </submittedName>
</protein>
<dbReference type="Gene3D" id="1.25.40.280">
    <property type="entry name" value="alix/aip1 like domains"/>
    <property type="match status" value="1"/>
</dbReference>
<feature type="compositionally biased region" description="Pro residues" evidence="3">
    <location>
        <begin position="731"/>
        <end position="745"/>
    </location>
</feature>
<feature type="compositionally biased region" description="Pro residues" evidence="3">
    <location>
        <begin position="807"/>
        <end position="818"/>
    </location>
</feature>
<keyword evidence="6" id="KW-1185">Reference proteome</keyword>
<comment type="caution">
    <text evidence="5">The sequence shown here is derived from an EMBL/GenBank/DDBJ whole genome shotgun (WGS) entry which is preliminary data.</text>
</comment>
<dbReference type="PROSITE" id="PS51180">
    <property type="entry name" value="BRO1"/>
    <property type="match status" value="1"/>
</dbReference>
<sequence>MSNFLPIPTKRADPLPNLPSQLLSYITTHFRDTHPEAFRKDVDALVQLRKEFVEPKSDAHPAIVQGLLRYHAQLAFLATKFPSNVAVQFSYHLPFPAPFSLAPDATVSLPSLTFERAAVLYNIAALYGTMAAQERRAEAEGIKRALGFLSSAAGVLDHLVKVVLPQLLTDLSSSTAAGYDMTESFLTAMRDFMLAEAQECYWQQAVLQGTYKNGVIAKLSMKVSEYYKSALTAANGTNTPSAGFFPANWIAHITIKQHHFEAAAQYRLSKEDLEKARYGDEIARLRVAEGLAKKGLDSRKGVADSVVSDLKELQSAVKEALDRAVRDNDLVYVSPIPPASQLSQIVGAGMVKLATPKEVVEPVAWLMGGGAGMPALFSGLVPYGVHLALSIYDDRKDTAVRELDGKREELDGLAASTLQSLNLPGSIQALERPVGLPPSLLKKAEEVESAGGVDKIHSLLDQVQRLSRQNGQLLSEAMDILDEEATENENLLAREPHLAQSRQPSHVANQHLIATAGQYDSTIKQASSSDGTVRAKWDEWSHLIDILAGGEDTMSDHIPSTSSPTSLPASVRPLRASLEDLDDRIALRAKLVLQEASRLAHGGSGDVKPEWFEDIFGKGMEKYERVQRDMGDEAQRQEALLERIRTQNEAFLAERKDDPRIKERERSLQEMDMAYWKWREIIDNAEEGIKFHNSFADMLMGFKSACLQFLNSRRTDVGQITAGLQHASISSPPPQEGWHSPPPSGPSQAAYRASSPAPSFPSAPISAPISAPPAPGPAHRPVPTAAPTSSFTLAHPNSSQWQTPDSFLPPPPPPPIPVPSGAGPAGGFAKEDHEEFCGSGESGTDRRFGEKPVYFRREEAGWRRCLDRAGGAC</sequence>
<evidence type="ECO:0000256" key="3">
    <source>
        <dbReference type="SAM" id="MobiDB-lite"/>
    </source>
</evidence>
<dbReference type="Pfam" id="PF03097">
    <property type="entry name" value="BRO1"/>
    <property type="match status" value="1"/>
</dbReference>
<dbReference type="SMART" id="SM01041">
    <property type="entry name" value="BRO1"/>
    <property type="match status" value="1"/>
</dbReference>
<reference evidence="5 6" key="1">
    <citation type="submission" date="2018-11" db="EMBL/GenBank/DDBJ databases">
        <title>Genome sequence of Saitozyma podzolica DSM 27192.</title>
        <authorList>
            <person name="Aliyu H."/>
            <person name="Gorte O."/>
            <person name="Ochsenreither K."/>
        </authorList>
    </citation>
    <scope>NUCLEOTIDE SEQUENCE [LARGE SCALE GENOMIC DNA]</scope>
    <source>
        <strain evidence="5 6">DSM 27192</strain>
    </source>
</reference>
<keyword evidence="2" id="KW-0175">Coiled coil</keyword>
<feature type="compositionally biased region" description="Pro residues" evidence="3">
    <location>
        <begin position="770"/>
        <end position="780"/>
    </location>
</feature>
<evidence type="ECO:0000313" key="5">
    <source>
        <dbReference type="EMBL" id="RSH85698.1"/>
    </source>
</evidence>
<dbReference type="Gene3D" id="1.20.140.50">
    <property type="entry name" value="alix/aip1 like domains"/>
    <property type="match status" value="1"/>
</dbReference>
<gene>
    <name evidence="5" type="primary">RIM20</name>
    <name evidence="5" type="ORF">EHS25_003839</name>
</gene>
<evidence type="ECO:0000259" key="4">
    <source>
        <dbReference type="PROSITE" id="PS51180"/>
    </source>
</evidence>
<dbReference type="AlphaFoldDB" id="A0A427Y3N7"/>
<dbReference type="Pfam" id="PF13949">
    <property type="entry name" value="ALIX_LYPXL_bnd"/>
    <property type="match status" value="1"/>
</dbReference>
<dbReference type="CDD" id="cd09241">
    <property type="entry name" value="BRO1_ScRim20-like"/>
    <property type="match status" value="1"/>
</dbReference>
<proteinExistence type="inferred from homology"/>
<organism evidence="5 6">
    <name type="scientific">Saitozyma podzolica</name>
    <dbReference type="NCBI Taxonomy" id="1890683"/>
    <lineage>
        <taxon>Eukaryota</taxon>
        <taxon>Fungi</taxon>
        <taxon>Dikarya</taxon>
        <taxon>Basidiomycota</taxon>
        <taxon>Agaricomycotina</taxon>
        <taxon>Tremellomycetes</taxon>
        <taxon>Tremellales</taxon>
        <taxon>Trimorphomycetaceae</taxon>
        <taxon>Saitozyma</taxon>
    </lineage>
</organism>
<dbReference type="PANTHER" id="PTHR23030">
    <property type="entry name" value="PCD6 INTERACTING PROTEIN-RELATED"/>
    <property type="match status" value="1"/>
</dbReference>
<evidence type="ECO:0000256" key="1">
    <source>
        <dbReference type="ARBA" id="ARBA00038154"/>
    </source>
</evidence>
<dbReference type="GO" id="GO:0005768">
    <property type="term" value="C:endosome"/>
    <property type="evidence" value="ECO:0007669"/>
    <property type="project" value="TreeGrafter"/>
</dbReference>
<feature type="domain" description="BRO1" evidence="4">
    <location>
        <begin position="3"/>
        <end position="414"/>
    </location>
</feature>
<name>A0A427Y3N7_9TREE</name>
<dbReference type="InterPro" id="IPR004328">
    <property type="entry name" value="BRO1_dom"/>
</dbReference>
<dbReference type="PANTHER" id="PTHR23030:SF39">
    <property type="entry name" value="PROGRAMMED CELL DEATH 6-INTERACTING PROTEIN"/>
    <property type="match status" value="1"/>
</dbReference>
<dbReference type="STRING" id="1890683.A0A427Y3N7"/>
<feature type="region of interest" description="Disordered" evidence="3">
    <location>
        <begin position="726"/>
        <end position="848"/>
    </location>
</feature>
<dbReference type="EMBL" id="RSCD01000019">
    <property type="protein sequence ID" value="RSH85698.1"/>
    <property type="molecule type" value="Genomic_DNA"/>
</dbReference>
<feature type="compositionally biased region" description="Polar residues" evidence="3">
    <location>
        <begin position="786"/>
        <end position="805"/>
    </location>
</feature>
<dbReference type="InterPro" id="IPR038499">
    <property type="entry name" value="BRO1_sf"/>
</dbReference>
<feature type="coiled-coil region" evidence="2">
    <location>
        <begin position="456"/>
        <end position="494"/>
    </location>
</feature>
<evidence type="ECO:0000256" key="2">
    <source>
        <dbReference type="SAM" id="Coils"/>
    </source>
</evidence>
<comment type="similarity">
    <text evidence="1">Belongs to the palA/RIM20 family.</text>
</comment>
<feature type="compositionally biased region" description="Low complexity" evidence="3">
    <location>
        <begin position="746"/>
        <end position="769"/>
    </location>
</feature>
<dbReference type="Gene3D" id="1.20.120.560">
    <property type="entry name" value="alix/aip1 in complex with the ypdl late domain"/>
    <property type="match status" value="1"/>
</dbReference>
<accession>A0A427Y3N7</accession>
<dbReference type="InterPro" id="IPR025304">
    <property type="entry name" value="ALIX_V_dom"/>
</dbReference>
<dbReference type="Proteomes" id="UP000279259">
    <property type="component" value="Unassembled WGS sequence"/>
</dbReference>
<dbReference type="OrthoDB" id="64867at2759"/>
<evidence type="ECO:0000313" key="6">
    <source>
        <dbReference type="Proteomes" id="UP000279259"/>
    </source>
</evidence>